<dbReference type="OrthoDB" id="10259687at2759"/>
<dbReference type="PROSITE" id="PS50102">
    <property type="entry name" value="RRM"/>
    <property type="match status" value="2"/>
</dbReference>
<feature type="compositionally biased region" description="Pro residues" evidence="7">
    <location>
        <begin position="289"/>
        <end position="312"/>
    </location>
</feature>
<dbReference type="GO" id="GO:0071011">
    <property type="term" value="C:precatalytic spliceosome"/>
    <property type="evidence" value="ECO:0007669"/>
    <property type="project" value="TreeGrafter"/>
</dbReference>
<protein>
    <submittedName>
        <fullName evidence="9">Splicing factor 3B subunit 4</fullName>
    </submittedName>
</protein>
<evidence type="ECO:0000313" key="9">
    <source>
        <dbReference type="EMBL" id="KOS18643.1"/>
    </source>
</evidence>
<dbReference type="FunFam" id="3.30.70.330:FF:000505">
    <property type="entry name" value="Splicing factor 3B subunit 4"/>
    <property type="match status" value="1"/>
</dbReference>
<evidence type="ECO:0000256" key="6">
    <source>
        <dbReference type="PROSITE-ProRule" id="PRU00176"/>
    </source>
</evidence>
<proteinExistence type="inferred from homology"/>
<dbReference type="EMBL" id="LGSR01000020">
    <property type="protein sequence ID" value="KOS18643.1"/>
    <property type="molecule type" value="Genomic_DNA"/>
</dbReference>
<evidence type="ECO:0000256" key="2">
    <source>
        <dbReference type="ARBA" id="ARBA00008363"/>
    </source>
</evidence>
<evidence type="ECO:0000259" key="8">
    <source>
        <dbReference type="PROSITE" id="PS50102"/>
    </source>
</evidence>
<organism evidence="9 10">
    <name type="scientific">Escovopsis weberi</name>
    <dbReference type="NCBI Taxonomy" id="150374"/>
    <lineage>
        <taxon>Eukaryota</taxon>
        <taxon>Fungi</taxon>
        <taxon>Dikarya</taxon>
        <taxon>Ascomycota</taxon>
        <taxon>Pezizomycotina</taxon>
        <taxon>Sordariomycetes</taxon>
        <taxon>Hypocreomycetidae</taxon>
        <taxon>Hypocreales</taxon>
        <taxon>Hypocreaceae</taxon>
        <taxon>Escovopsis</taxon>
    </lineage>
</organism>
<evidence type="ECO:0000256" key="4">
    <source>
        <dbReference type="ARBA" id="ARBA00022884"/>
    </source>
</evidence>
<gene>
    <name evidence="9" type="ORF">ESCO_000388</name>
</gene>
<keyword evidence="10" id="KW-1185">Reference proteome</keyword>
<feature type="domain" description="RRM" evidence="8">
    <location>
        <begin position="13"/>
        <end position="91"/>
    </location>
</feature>
<evidence type="ECO:0000256" key="1">
    <source>
        <dbReference type="ARBA" id="ARBA00004123"/>
    </source>
</evidence>
<evidence type="ECO:0000256" key="5">
    <source>
        <dbReference type="ARBA" id="ARBA00023242"/>
    </source>
</evidence>
<evidence type="ECO:0000313" key="10">
    <source>
        <dbReference type="Proteomes" id="UP000053831"/>
    </source>
</evidence>
<reference evidence="9 10" key="1">
    <citation type="submission" date="2015-07" db="EMBL/GenBank/DDBJ databases">
        <title>The genome of the fungus Escovopsis weberi, a specialized disease agent of ant agriculture.</title>
        <authorList>
            <person name="de Man T.J."/>
            <person name="Stajich J.E."/>
            <person name="Kubicek C.P."/>
            <person name="Chenthamara K."/>
            <person name="Atanasova L."/>
            <person name="Druzhinina I.S."/>
            <person name="Birnbaum S."/>
            <person name="Barribeau S.M."/>
            <person name="Teiling C."/>
            <person name="Suen G."/>
            <person name="Currie C."/>
            <person name="Gerardo N.M."/>
        </authorList>
    </citation>
    <scope>NUCLEOTIDE SEQUENCE [LARGE SCALE GENOMIC DNA]</scope>
</reference>
<dbReference type="Proteomes" id="UP000053831">
    <property type="component" value="Unassembled WGS sequence"/>
</dbReference>
<feature type="domain" description="RRM" evidence="8">
    <location>
        <begin position="101"/>
        <end position="179"/>
    </location>
</feature>
<feature type="compositionally biased region" description="Polar residues" evidence="7">
    <location>
        <begin position="252"/>
        <end position="267"/>
    </location>
</feature>
<evidence type="ECO:0000256" key="7">
    <source>
        <dbReference type="SAM" id="MobiDB-lite"/>
    </source>
</evidence>
<dbReference type="GO" id="GO:0003723">
    <property type="term" value="F:RNA binding"/>
    <property type="evidence" value="ECO:0007669"/>
    <property type="project" value="UniProtKB-UniRule"/>
</dbReference>
<dbReference type="InterPro" id="IPR052084">
    <property type="entry name" value="SF3B4_spliceosome_assoc"/>
</dbReference>
<feature type="compositionally biased region" description="Gly residues" evidence="7">
    <location>
        <begin position="233"/>
        <end position="243"/>
    </location>
</feature>
<dbReference type="PANTHER" id="PTHR48030:SF3">
    <property type="entry name" value="SPLICING FACTOR 3B SUBUNIT 4"/>
    <property type="match status" value="1"/>
</dbReference>
<feature type="region of interest" description="Disordered" evidence="7">
    <location>
        <begin position="215"/>
        <end position="429"/>
    </location>
</feature>
<dbReference type="PANTHER" id="PTHR48030">
    <property type="entry name" value="SPLICING FACTOR 3B SUBUNIT 4"/>
    <property type="match status" value="1"/>
</dbReference>
<keyword evidence="3" id="KW-0677">Repeat</keyword>
<keyword evidence="5" id="KW-0539">Nucleus</keyword>
<dbReference type="Gene3D" id="3.30.70.330">
    <property type="match status" value="2"/>
</dbReference>
<dbReference type="AlphaFoldDB" id="A0A0M9VTC1"/>
<dbReference type="GO" id="GO:0005686">
    <property type="term" value="C:U2 snRNP"/>
    <property type="evidence" value="ECO:0007669"/>
    <property type="project" value="TreeGrafter"/>
</dbReference>
<dbReference type="SUPFAM" id="SSF54928">
    <property type="entry name" value="RNA-binding domain, RBD"/>
    <property type="match status" value="1"/>
</dbReference>
<keyword evidence="4 6" id="KW-0694">RNA-binding</keyword>
<comment type="caution">
    <text evidence="9">The sequence shown here is derived from an EMBL/GenBank/DDBJ whole genome shotgun (WGS) entry which is preliminary data.</text>
</comment>
<dbReference type="SMART" id="SM00360">
    <property type="entry name" value="RRM"/>
    <property type="match status" value="2"/>
</dbReference>
<dbReference type="GO" id="GO:0048026">
    <property type="term" value="P:positive regulation of mRNA splicing, via spliceosome"/>
    <property type="evidence" value="ECO:0007669"/>
    <property type="project" value="TreeGrafter"/>
</dbReference>
<feature type="compositionally biased region" description="Pro residues" evidence="7">
    <location>
        <begin position="367"/>
        <end position="429"/>
    </location>
</feature>
<dbReference type="STRING" id="150374.A0A0M9VTC1"/>
<dbReference type="GO" id="GO:0005730">
    <property type="term" value="C:nucleolus"/>
    <property type="evidence" value="ECO:0007669"/>
    <property type="project" value="TreeGrafter"/>
</dbReference>
<dbReference type="InterPro" id="IPR012677">
    <property type="entry name" value="Nucleotide-bd_a/b_plait_sf"/>
</dbReference>
<dbReference type="InterPro" id="IPR034158">
    <property type="entry name" value="SF3B4_RRM1"/>
</dbReference>
<feature type="compositionally biased region" description="Pro residues" evidence="7">
    <location>
        <begin position="337"/>
        <end position="349"/>
    </location>
</feature>
<dbReference type="CDD" id="cd12334">
    <property type="entry name" value="RRM1_SF3B4"/>
    <property type="match status" value="1"/>
</dbReference>
<accession>A0A0M9VTC1</accession>
<comment type="subcellular location">
    <subcellularLocation>
        <location evidence="1">Nucleus</location>
    </subcellularLocation>
</comment>
<evidence type="ECO:0000256" key="3">
    <source>
        <dbReference type="ARBA" id="ARBA00022737"/>
    </source>
</evidence>
<dbReference type="InterPro" id="IPR000504">
    <property type="entry name" value="RRM_dom"/>
</dbReference>
<sequence>MAQNRHWEQDKEATVYIGNIDERATSTMVYEIMLQMGPIHNIHMPRDRVTQSHQGFGFVEFRTPADAEYAANVMNGIKLYGKSLRVNKASADKQKSAEVGAELFVGNLDAMVDEKILYDTFSRFGPLLSIPKVAREDSGASKGFGFVSFGDFDSSDNAIANLHGQYLLSKEVSVQYAFKKDGKGERHGDEAERQLAAQAKSRNLIPEAQPLPQAFLINTNGGGANNPNRDGNAGPGPGPGKMAGNGPVPNGSAHTHTHTPSHGNPNLNAVPPTGPAGFDQSSMMAGGPGIPPPNPNMGSHPPPSGFAPPRGPSPYHNAGASHPPPGGFGGMGRGMVPLPPAPTGLPARPPQIQGGYTNPADFHPAGFRPPPGAAPPSAAPPGAPPPQGFPAVPPPGFPIPPPGSSNTPPAPPGFMPPPGFQPPPGFGRR</sequence>
<dbReference type="InterPro" id="IPR035979">
    <property type="entry name" value="RBD_domain_sf"/>
</dbReference>
<comment type="similarity">
    <text evidence="2">Belongs to the SF3B4 family.</text>
</comment>
<dbReference type="Pfam" id="PF00076">
    <property type="entry name" value="RRM_1"/>
    <property type="match status" value="2"/>
</dbReference>
<name>A0A0M9VTC1_ESCWE</name>